<dbReference type="InterPro" id="IPR008254">
    <property type="entry name" value="Flavodoxin/NO_synth"/>
</dbReference>
<dbReference type="Pfam" id="PF12682">
    <property type="entry name" value="Flavodoxin_4"/>
    <property type="match status" value="1"/>
</dbReference>
<protein>
    <recommendedName>
        <fullName evidence="1">Flavodoxin-like domain-containing protein</fullName>
    </recommendedName>
</protein>
<dbReference type="GO" id="GO:0010181">
    <property type="term" value="F:FMN binding"/>
    <property type="evidence" value="ECO:0007669"/>
    <property type="project" value="InterPro"/>
</dbReference>
<feature type="domain" description="Flavodoxin-like" evidence="1">
    <location>
        <begin position="7"/>
        <end position="42"/>
    </location>
</feature>
<dbReference type="AlphaFoldDB" id="C5NYC9"/>
<reference evidence="2" key="1">
    <citation type="submission" date="2009-01" db="EMBL/GenBank/DDBJ databases">
        <authorList>
            <person name="Fulton L."/>
            <person name="Clifton S."/>
            <person name="Chinwalla A.T."/>
            <person name="Mitreva M."/>
            <person name="Sodergren E."/>
            <person name="Weinstock G."/>
            <person name="Clifton S."/>
            <person name="Dooling D.J."/>
            <person name="Fulton B."/>
            <person name="Minx P."/>
            <person name="Pepin K.H."/>
            <person name="Johnson M."/>
            <person name="Bhonagiri V."/>
            <person name="Nash W.E."/>
            <person name="Mardis E.R."/>
            <person name="Wilson R.K."/>
        </authorList>
    </citation>
    <scope>NUCLEOTIDE SEQUENCE [LARGE SCALE GENOMIC DNA]</scope>
    <source>
        <strain evidence="2">ATCC 10379</strain>
    </source>
</reference>
<organism evidence="2 3">
    <name type="scientific">Gemella haemolysans ATCC 10379</name>
    <dbReference type="NCBI Taxonomy" id="546270"/>
    <lineage>
        <taxon>Bacteria</taxon>
        <taxon>Bacillati</taxon>
        <taxon>Bacillota</taxon>
        <taxon>Bacilli</taxon>
        <taxon>Bacillales</taxon>
        <taxon>Gemellaceae</taxon>
        <taxon>Gemella</taxon>
    </lineage>
</organism>
<accession>C5NYC9</accession>
<evidence type="ECO:0000313" key="3">
    <source>
        <dbReference type="Proteomes" id="UP000006004"/>
    </source>
</evidence>
<keyword evidence="3" id="KW-1185">Reference proteome</keyword>
<sequence length="44" mass="5240">MRLEQQRIWKKVATEVDGDLFEITPKIPYTNEDLNYNNSNSRVI</sequence>
<reference evidence="2" key="2">
    <citation type="submission" date="2009-06" db="EMBL/GenBank/DDBJ databases">
        <authorList>
            <person name="Sebastian Y."/>
            <person name="Madupu R."/>
            <person name="Durkin A.S."/>
            <person name="Torralba M."/>
            <person name="Methe B."/>
            <person name="Sutton G.G."/>
            <person name="Strausberg R.L."/>
            <person name="Nelson K.E."/>
        </authorList>
    </citation>
    <scope>NUCLEOTIDE SEQUENCE [LARGE SCALE GENOMIC DNA]</scope>
    <source>
        <strain evidence="2">ATCC 10379</strain>
    </source>
</reference>
<evidence type="ECO:0000259" key="1">
    <source>
        <dbReference type="Pfam" id="PF12682"/>
    </source>
</evidence>
<dbReference type="EMBL" id="ACDZ02000014">
    <property type="protein sequence ID" value="EER67900.1"/>
    <property type="molecule type" value="Genomic_DNA"/>
</dbReference>
<dbReference type="Gene3D" id="3.40.50.360">
    <property type="match status" value="1"/>
</dbReference>
<proteinExistence type="predicted"/>
<dbReference type="Proteomes" id="UP000006004">
    <property type="component" value="Unassembled WGS sequence"/>
</dbReference>
<gene>
    <name evidence="2" type="ORF">GEMHA0001_0467</name>
</gene>
<evidence type="ECO:0000313" key="2">
    <source>
        <dbReference type="EMBL" id="EER67900.1"/>
    </source>
</evidence>
<comment type="caution">
    <text evidence="2">The sequence shown here is derived from an EMBL/GenBank/DDBJ whole genome shotgun (WGS) entry which is preliminary data.</text>
</comment>
<dbReference type="InterPro" id="IPR029039">
    <property type="entry name" value="Flavoprotein-like_sf"/>
</dbReference>
<dbReference type="GO" id="GO:0016651">
    <property type="term" value="F:oxidoreductase activity, acting on NAD(P)H"/>
    <property type="evidence" value="ECO:0007669"/>
    <property type="project" value="UniProtKB-ARBA"/>
</dbReference>
<name>C5NYC9_9BACL</name>
<dbReference type="OrthoDB" id="9806505at2"/>